<keyword evidence="6" id="KW-0814">Transposable element</keyword>
<feature type="region of interest" description="Disordered" evidence="7">
    <location>
        <begin position="50"/>
        <end position="98"/>
    </location>
</feature>
<dbReference type="InterPro" id="IPR001207">
    <property type="entry name" value="Transposase_mutator"/>
</dbReference>
<dbReference type="GO" id="GO:0006313">
    <property type="term" value="P:DNA transposition"/>
    <property type="evidence" value="ECO:0007669"/>
    <property type="project" value="UniProtKB-UniRule"/>
</dbReference>
<keyword evidence="4 6" id="KW-0238">DNA-binding</keyword>
<evidence type="ECO:0000256" key="5">
    <source>
        <dbReference type="ARBA" id="ARBA00023172"/>
    </source>
</evidence>
<comment type="caution">
    <text evidence="8">The sequence shown here is derived from an EMBL/GenBank/DDBJ whole genome shotgun (WGS) entry which is preliminary data.</text>
</comment>
<proteinExistence type="inferred from homology"/>
<feature type="compositionally biased region" description="Basic and acidic residues" evidence="7">
    <location>
        <begin position="50"/>
        <end position="62"/>
    </location>
</feature>
<sequence length="98" mass="10750">MKSTESNLDMEALIKQMGEELRSGKPLTGTGGVFTPLIKKVIESSLEGEMDAHLKQEGETSKNRRNGRGRKNVLSSSGGLEIFSPRDRNGTFEPQTVK</sequence>
<dbReference type="GO" id="GO:0004803">
    <property type="term" value="F:transposase activity"/>
    <property type="evidence" value="ECO:0007669"/>
    <property type="project" value="UniProtKB-UniRule"/>
</dbReference>
<comment type="similarity">
    <text evidence="2 6">Belongs to the transposase mutator family.</text>
</comment>
<evidence type="ECO:0000256" key="4">
    <source>
        <dbReference type="ARBA" id="ARBA00023125"/>
    </source>
</evidence>
<organism evidence="8 10">
    <name type="scientific">Aequorivita flava</name>
    <dbReference type="NCBI Taxonomy" id="3114371"/>
    <lineage>
        <taxon>Bacteria</taxon>
        <taxon>Pseudomonadati</taxon>
        <taxon>Bacteroidota</taxon>
        <taxon>Flavobacteriia</taxon>
        <taxon>Flavobacteriales</taxon>
        <taxon>Flavobacteriaceae</taxon>
        <taxon>Aequorivita</taxon>
    </lineage>
</organism>
<evidence type="ECO:0000313" key="9">
    <source>
        <dbReference type="EMBL" id="MEM0574840.1"/>
    </source>
</evidence>
<keyword evidence="11" id="KW-1185">Reference proteome</keyword>
<evidence type="ECO:0000256" key="3">
    <source>
        <dbReference type="ARBA" id="ARBA00022578"/>
    </source>
</evidence>
<evidence type="ECO:0000256" key="2">
    <source>
        <dbReference type="ARBA" id="ARBA00010961"/>
    </source>
</evidence>
<dbReference type="AlphaFoldDB" id="A0AB35Z1Q7"/>
<dbReference type="PANTHER" id="PTHR33217">
    <property type="entry name" value="TRANSPOSASE FOR INSERTION SEQUENCE ELEMENT IS1081"/>
    <property type="match status" value="1"/>
</dbReference>
<evidence type="ECO:0000256" key="1">
    <source>
        <dbReference type="ARBA" id="ARBA00002190"/>
    </source>
</evidence>
<evidence type="ECO:0000313" key="10">
    <source>
        <dbReference type="Proteomes" id="UP001388259"/>
    </source>
</evidence>
<keyword evidence="5 6" id="KW-0233">DNA recombination</keyword>
<dbReference type="RefSeq" id="WP_342688085.1">
    <property type="nucleotide sequence ID" value="NZ_JAZBJM010000024.1"/>
</dbReference>
<dbReference type="EMBL" id="JAZBJM010000024">
    <property type="protein sequence ID" value="MEM0519672.1"/>
    <property type="molecule type" value="Genomic_DNA"/>
</dbReference>
<evidence type="ECO:0000313" key="11">
    <source>
        <dbReference type="Proteomes" id="UP001390963"/>
    </source>
</evidence>
<evidence type="ECO:0000256" key="7">
    <source>
        <dbReference type="SAM" id="MobiDB-lite"/>
    </source>
</evidence>
<evidence type="ECO:0000256" key="6">
    <source>
        <dbReference type="RuleBase" id="RU365089"/>
    </source>
</evidence>
<name>A0AB35Z1Q7_9FLAO</name>
<feature type="non-terminal residue" evidence="8">
    <location>
        <position position="98"/>
    </location>
</feature>
<dbReference type="PANTHER" id="PTHR33217:SF8">
    <property type="entry name" value="MUTATOR FAMILY TRANSPOSASE"/>
    <property type="match status" value="1"/>
</dbReference>
<keyword evidence="3 6" id="KW-0815">Transposition</keyword>
<evidence type="ECO:0000313" key="8">
    <source>
        <dbReference type="EMBL" id="MEM0519672.1"/>
    </source>
</evidence>
<dbReference type="Proteomes" id="UP001390963">
    <property type="component" value="Unassembled WGS sequence"/>
</dbReference>
<dbReference type="Proteomes" id="UP001388259">
    <property type="component" value="Unassembled WGS sequence"/>
</dbReference>
<reference evidence="8 11" key="1">
    <citation type="submission" date="2024-01" db="EMBL/GenBank/DDBJ databases">
        <title>Aequorivita flavus sp. nov., isolated from deep-sea sediment.</title>
        <authorList>
            <person name="Chen X."/>
        </authorList>
    </citation>
    <scope>NUCLEOTIDE SEQUENCE</scope>
    <source>
        <strain evidence="8">MCCC 1A16923</strain>
        <strain evidence="9 11">MCCC 1A16935</strain>
    </source>
</reference>
<dbReference type="GO" id="GO:0003677">
    <property type="term" value="F:DNA binding"/>
    <property type="evidence" value="ECO:0007669"/>
    <property type="project" value="UniProtKB-UniRule"/>
</dbReference>
<protein>
    <recommendedName>
        <fullName evidence="6">Mutator family transposase</fullName>
    </recommendedName>
</protein>
<gene>
    <name evidence="9" type="ORF">VZD24_15070</name>
    <name evidence="8" type="ORF">VZD85_15045</name>
</gene>
<dbReference type="EMBL" id="JBANCF010000027">
    <property type="protein sequence ID" value="MEM0574840.1"/>
    <property type="molecule type" value="Genomic_DNA"/>
</dbReference>
<accession>A0AB35Z1Q7</accession>
<comment type="function">
    <text evidence="1 6">Required for the transposition of the insertion element.</text>
</comment>
<dbReference type="Pfam" id="PF00872">
    <property type="entry name" value="Transposase_mut"/>
    <property type="match status" value="1"/>
</dbReference>